<evidence type="ECO:0000259" key="1">
    <source>
        <dbReference type="Pfam" id="PF01636"/>
    </source>
</evidence>
<sequence>MACTLPALSDDMSDVARLDLVSRQSGGQNAHLDIVFADGVVWLARMRLLDPLMPPAEVQTRVLESEVATLRFLAKTNVPTPRVYAFASTAQNPVGTPYLLMEKMPGKPLDWYTATVTQKDRVLEQLVDIYVELEKHPLPQTGCLSLADDEGTALVGPFVQLPCFVTRTSALGPYTTLIESYTAILHHHMHMLASGECGGADNQLRLDNYLAFLWRLHMMERLTEHDGPFYIKHYDDKGDHILVDELYTITGIIDWEWASAEAKPYAFSTPCMLWPVGDFFDGKNALSADEVRFAELMEKRGGRADLAVLAHNGRAWQRFLFFLGGGLPQSADEFDRLIRGLKGALEEMVGGHEQRTSFAEWKASLLAGNVADMDPQLAELVADSEVGQ</sequence>
<organism evidence="2 3">
    <name type="scientific">Niveomyces insectorum RCEF 264</name>
    <dbReference type="NCBI Taxonomy" id="1081102"/>
    <lineage>
        <taxon>Eukaryota</taxon>
        <taxon>Fungi</taxon>
        <taxon>Dikarya</taxon>
        <taxon>Ascomycota</taxon>
        <taxon>Pezizomycotina</taxon>
        <taxon>Sordariomycetes</taxon>
        <taxon>Hypocreomycetidae</taxon>
        <taxon>Hypocreales</taxon>
        <taxon>Cordycipitaceae</taxon>
        <taxon>Niveomyces</taxon>
    </lineage>
</organism>
<evidence type="ECO:0000313" key="3">
    <source>
        <dbReference type="Proteomes" id="UP000076874"/>
    </source>
</evidence>
<dbReference type="InterPro" id="IPR051678">
    <property type="entry name" value="AGP_Transferase"/>
</dbReference>
<dbReference type="Pfam" id="PF01636">
    <property type="entry name" value="APH"/>
    <property type="match status" value="1"/>
</dbReference>
<protein>
    <submittedName>
        <fullName evidence="2">Protein kinase-like domain protein</fullName>
    </submittedName>
</protein>
<dbReference type="InterPro" id="IPR011009">
    <property type="entry name" value="Kinase-like_dom_sf"/>
</dbReference>
<dbReference type="SUPFAM" id="SSF56112">
    <property type="entry name" value="Protein kinase-like (PK-like)"/>
    <property type="match status" value="1"/>
</dbReference>
<dbReference type="PANTHER" id="PTHR21310:SF15">
    <property type="entry name" value="AMINOGLYCOSIDE PHOSPHOTRANSFERASE DOMAIN-CONTAINING PROTEIN"/>
    <property type="match status" value="1"/>
</dbReference>
<dbReference type="EMBL" id="AZHD01000005">
    <property type="protein sequence ID" value="OAA63260.1"/>
    <property type="molecule type" value="Genomic_DNA"/>
</dbReference>
<dbReference type="AlphaFoldDB" id="A0A162MKE6"/>
<gene>
    <name evidence="2" type="ORF">SPI_03423</name>
</gene>
<comment type="caution">
    <text evidence="2">The sequence shown here is derived from an EMBL/GenBank/DDBJ whole genome shotgun (WGS) entry which is preliminary data.</text>
</comment>
<dbReference type="InterPro" id="IPR002575">
    <property type="entry name" value="Aminoglycoside_PTrfase"/>
</dbReference>
<dbReference type="Proteomes" id="UP000076874">
    <property type="component" value="Unassembled WGS sequence"/>
</dbReference>
<keyword evidence="2" id="KW-0418">Kinase</keyword>
<accession>A0A162MKE6</accession>
<name>A0A162MKE6_9HYPO</name>
<dbReference type="OrthoDB" id="5327538at2759"/>
<proteinExistence type="predicted"/>
<keyword evidence="3" id="KW-1185">Reference proteome</keyword>
<keyword evidence="2" id="KW-0808">Transferase</keyword>
<dbReference type="GO" id="GO:0016301">
    <property type="term" value="F:kinase activity"/>
    <property type="evidence" value="ECO:0007669"/>
    <property type="project" value="UniProtKB-KW"/>
</dbReference>
<evidence type="ECO:0000313" key="2">
    <source>
        <dbReference type="EMBL" id="OAA63260.1"/>
    </source>
</evidence>
<dbReference type="PANTHER" id="PTHR21310">
    <property type="entry name" value="AMINOGLYCOSIDE PHOSPHOTRANSFERASE-RELATED-RELATED"/>
    <property type="match status" value="1"/>
</dbReference>
<dbReference type="Gene3D" id="3.30.200.20">
    <property type="entry name" value="Phosphorylase Kinase, domain 1"/>
    <property type="match status" value="1"/>
</dbReference>
<reference evidence="2 3" key="1">
    <citation type="journal article" date="2016" name="Genome Biol. Evol.">
        <title>Divergent and convergent evolution of fungal pathogenicity.</title>
        <authorList>
            <person name="Shang Y."/>
            <person name="Xiao G."/>
            <person name="Zheng P."/>
            <person name="Cen K."/>
            <person name="Zhan S."/>
            <person name="Wang C."/>
        </authorList>
    </citation>
    <scope>NUCLEOTIDE SEQUENCE [LARGE SCALE GENOMIC DNA]</scope>
    <source>
        <strain evidence="2 3">RCEF 264</strain>
    </source>
</reference>
<dbReference type="STRING" id="1081102.A0A162MKE6"/>
<feature type="domain" description="Aminoglycoside phosphotransferase" evidence="1">
    <location>
        <begin position="59"/>
        <end position="257"/>
    </location>
</feature>